<dbReference type="AlphaFoldDB" id="A0A4Y2QCT8"/>
<protein>
    <submittedName>
        <fullName evidence="1">Uncharacterized protein</fullName>
    </submittedName>
</protein>
<dbReference type="EMBL" id="BGPR01013532">
    <property type="protein sequence ID" value="GBN61052.1"/>
    <property type="molecule type" value="Genomic_DNA"/>
</dbReference>
<comment type="caution">
    <text evidence="1">The sequence shown here is derived from an EMBL/GenBank/DDBJ whole genome shotgun (WGS) entry which is preliminary data.</text>
</comment>
<accession>A0A4Y2QCT8</accession>
<reference evidence="1 2" key="1">
    <citation type="journal article" date="2019" name="Sci. Rep.">
        <title>Orb-weaving spider Araneus ventricosus genome elucidates the spidroin gene catalogue.</title>
        <authorList>
            <person name="Kono N."/>
            <person name="Nakamura H."/>
            <person name="Ohtoshi R."/>
            <person name="Moran D.A.P."/>
            <person name="Shinohara A."/>
            <person name="Yoshida Y."/>
            <person name="Fujiwara M."/>
            <person name="Mori M."/>
            <person name="Tomita M."/>
            <person name="Arakawa K."/>
        </authorList>
    </citation>
    <scope>NUCLEOTIDE SEQUENCE [LARGE SCALE GENOMIC DNA]</scope>
</reference>
<proteinExistence type="predicted"/>
<gene>
    <name evidence="1" type="ORF">AVEN_11071_1</name>
</gene>
<evidence type="ECO:0000313" key="2">
    <source>
        <dbReference type="Proteomes" id="UP000499080"/>
    </source>
</evidence>
<organism evidence="1 2">
    <name type="scientific">Araneus ventricosus</name>
    <name type="common">Orbweaver spider</name>
    <name type="synonym">Epeira ventricosa</name>
    <dbReference type="NCBI Taxonomy" id="182803"/>
    <lineage>
        <taxon>Eukaryota</taxon>
        <taxon>Metazoa</taxon>
        <taxon>Ecdysozoa</taxon>
        <taxon>Arthropoda</taxon>
        <taxon>Chelicerata</taxon>
        <taxon>Arachnida</taxon>
        <taxon>Araneae</taxon>
        <taxon>Araneomorphae</taxon>
        <taxon>Entelegynae</taxon>
        <taxon>Araneoidea</taxon>
        <taxon>Araneidae</taxon>
        <taxon>Araneus</taxon>
    </lineage>
</organism>
<dbReference type="Proteomes" id="UP000499080">
    <property type="component" value="Unassembled WGS sequence"/>
</dbReference>
<sequence length="88" mass="10120">MENALTSLQSDIDVKGVANYRTHRLLPPIQISEPRALPPSIWSTNHSGLTSSLFRNRPYLNHCLYIYINPSPRSRRKEFQNSELNLQG</sequence>
<name>A0A4Y2QCT8_ARAVE</name>
<keyword evidence="2" id="KW-1185">Reference proteome</keyword>
<evidence type="ECO:0000313" key="1">
    <source>
        <dbReference type="EMBL" id="GBN61052.1"/>
    </source>
</evidence>